<evidence type="ECO:0000313" key="1">
    <source>
        <dbReference type="EMBL" id="ABC33029.1"/>
    </source>
</evidence>
<dbReference type="Proteomes" id="UP000000238">
    <property type="component" value="Chromosome"/>
</dbReference>
<organism evidence="1 2">
    <name type="scientific">Hahella chejuensis (strain KCTC 2396)</name>
    <dbReference type="NCBI Taxonomy" id="349521"/>
    <lineage>
        <taxon>Bacteria</taxon>
        <taxon>Pseudomonadati</taxon>
        <taxon>Pseudomonadota</taxon>
        <taxon>Gammaproteobacteria</taxon>
        <taxon>Oceanospirillales</taxon>
        <taxon>Hahellaceae</taxon>
        <taxon>Hahella</taxon>
    </lineage>
</organism>
<reference evidence="1 2" key="1">
    <citation type="journal article" date="2005" name="Nucleic Acids Res.">
        <title>Genomic blueprint of Hahella chejuensis, a marine microbe producing an algicidal agent.</title>
        <authorList>
            <person name="Jeong H."/>
            <person name="Yim J.H."/>
            <person name="Lee C."/>
            <person name="Choi S.-H."/>
            <person name="Park Y.K."/>
            <person name="Yoon S.H."/>
            <person name="Hur C.-G."/>
            <person name="Kang H.-Y."/>
            <person name="Kim D."/>
            <person name="Lee H.H."/>
            <person name="Park K.H."/>
            <person name="Park S.-H."/>
            <person name="Park H.-S."/>
            <person name="Lee H.K."/>
            <person name="Oh T.K."/>
            <person name="Kim J.F."/>
        </authorList>
    </citation>
    <scope>NUCLEOTIDE SEQUENCE [LARGE SCALE GENOMIC DNA]</scope>
    <source>
        <strain evidence="1 2">KCTC 2396</strain>
    </source>
</reference>
<dbReference type="EMBL" id="CP000155">
    <property type="protein sequence ID" value="ABC33029.1"/>
    <property type="molecule type" value="Genomic_DNA"/>
</dbReference>
<dbReference type="AlphaFoldDB" id="Q2S8J5"/>
<dbReference type="KEGG" id="hch:HCH_06385"/>
<keyword evidence="2" id="KW-1185">Reference proteome</keyword>
<accession>Q2S8J5</accession>
<gene>
    <name evidence="1" type="ordered locus">HCH_06385</name>
</gene>
<evidence type="ECO:0000313" key="2">
    <source>
        <dbReference type="Proteomes" id="UP000000238"/>
    </source>
</evidence>
<name>Q2S8J5_HAHCH</name>
<sequence length="63" mass="7670">MTYFTVQNMIKLSGRKSPILLENFYFSTYKQLKSLQIYQEDQHKKWNFNINTALIKTTQRLHK</sequence>
<proteinExistence type="predicted"/>
<protein>
    <submittedName>
        <fullName evidence="1">Uncharacterized protein</fullName>
    </submittedName>
</protein>
<dbReference type="HOGENOM" id="CLU_2879629_0_0_6"/>